<protein>
    <submittedName>
        <fullName evidence="1">Uncharacterized protein</fullName>
    </submittedName>
</protein>
<accession>A0A1I2QPR5</accession>
<evidence type="ECO:0000313" key="2">
    <source>
        <dbReference type="Proteomes" id="UP000198661"/>
    </source>
</evidence>
<sequence>MFKKGRFTGYGKMGDVPVTITCDNGALSGEPQEAVQKVKEYLDAIRTGEKFIYYLYYEFEGEEDARIPLCVKAVIQELFDIERWEGDVPCYGFKYGPGVPIDDEDFQDLLQRIQM</sequence>
<name>A0A1I2QPR5_9BACL</name>
<gene>
    <name evidence="1" type="ORF">SAMN04488025_1246</name>
</gene>
<dbReference type="STRING" id="201973.SAMN04488025_1246"/>
<proteinExistence type="predicted"/>
<dbReference type="EMBL" id="FOOK01000024">
    <property type="protein sequence ID" value="SFG27611.1"/>
    <property type="molecule type" value="Genomic_DNA"/>
</dbReference>
<keyword evidence="2" id="KW-1185">Reference proteome</keyword>
<reference evidence="1 2" key="1">
    <citation type="submission" date="2016-10" db="EMBL/GenBank/DDBJ databases">
        <authorList>
            <person name="de Groot N.N."/>
        </authorList>
    </citation>
    <scope>NUCLEOTIDE SEQUENCE [LARGE SCALE GENOMIC DNA]</scope>
    <source>
        <strain evidence="1 2">DSM 44945</strain>
    </source>
</reference>
<dbReference type="AlphaFoldDB" id="A0A1I2QPR5"/>
<evidence type="ECO:0000313" key="1">
    <source>
        <dbReference type="EMBL" id="SFG27611.1"/>
    </source>
</evidence>
<dbReference type="RefSeq" id="WP_092039545.1">
    <property type="nucleotide sequence ID" value="NZ_FOOK01000024.1"/>
</dbReference>
<dbReference type="Proteomes" id="UP000198661">
    <property type="component" value="Unassembled WGS sequence"/>
</dbReference>
<organism evidence="1 2">
    <name type="scientific">Planifilum fulgidum</name>
    <dbReference type="NCBI Taxonomy" id="201973"/>
    <lineage>
        <taxon>Bacteria</taxon>
        <taxon>Bacillati</taxon>
        <taxon>Bacillota</taxon>
        <taxon>Bacilli</taxon>
        <taxon>Bacillales</taxon>
        <taxon>Thermoactinomycetaceae</taxon>
        <taxon>Planifilum</taxon>
    </lineage>
</organism>